<feature type="transmembrane region" description="Helical" evidence="7">
    <location>
        <begin position="335"/>
        <end position="354"/>
    </location>
</feature>
<evidence type="ECO:0000313" key="9">
    <source>
        <dbReference type="Proteomes" id="UP000479639"/>
    </source>
</evidence>
<comment type="subcellular location">
    <subcellularLocation>
        <location evidence="1">Cell membrane</location>
        <topology evidence="1">Multi-pass membrane protein</topology>
    </subcellularLocation>
</comment>
<feature type="region of interest" description="Disordered" evidence="6">
    <location>
        <begin position="1"/>
        <end position="22"/>
    </location>
</feature>
<dbReference type="InterPro" id="IPR018385">
    <property type="entry name" value="C4_dicarb_anaerob_car-like"/>
</dbReference>
<dbReference type="InterPro" id="IPR051679">
    <property type="entry name" value="DASS-Related_Transporters"/>
</dbReference>
<dbReference type="Proteomes" id="UP000479639">
    <property type="component" value="Unassembled WGS sequence"/>
</dbReference>
<dbReference type="EMBL" id="WAJS01000024">
    <property type="protein sequence ID" value="KAB1644685.1"/>
    <property type="molecule type" value="Genomic_DNA"/>
</dbReference>
<feature type="transmembrane region" description="Helical" evidence="7">
    <location>
        <begin position="218"/>
        <end position="240"/>
    </location>
</feature>
<reference evidence="8 9" key="1">
    <citation type="submission" date="2019-09" db="EMBL/GenBank/DDBJ databases">
        <title>Whole genome shotgun sequencing (WGS) of Ellagibacter isourolithinifaciens DSM 104140(T) and Adlercreutzia muris DSM 29508(T).</title>
        <authorList>
            <person name="Stoll D.A."/>
            <person name="Danylec N."/>
            <person name="Huch M."/>
        </authorList>
    </citation>
    <scope>NUCLEOTIDE SEQUENCE [LARGE SCALE GENOMIC DNA]</scope>
    <source>
        <strain evidence="8 9">DSM 29508</strain>
    </source>
</reference>
<dbReference type="PANTHER" id="PTHR43652:SF6">
    <property type="entry name" value="ARGININE REPRESSOR"/>
    <property type="match status" value="1"/>
</dbReference>
<keyword evidence="2" id="KW-1003">Cell membrane</keyword>
<feature type="transmembrane region" description="Helical" evidence="7">
    <location>
        <begin position="136"/>
        <end position="157"/>
    </location>
</feature>
<evidence type="ECO:0000256" key="5">
    <source>
        <dbReference type="ARBA" id="ARBA00023136"/>
    </source>
</evidence>
<evidence type="ECO:0000256" key="2">
    <source>
        <dbReference type="ARBA" id="ARBA00022475"/>
    </source>
</evidence>
<feature type="transmembrane region" description="Helical" evidence="7">
    <location>
        <begin position="280"/>
        <end position="298"/>
    </location>
</feature>
<sequence>MSETVVIEPEPEAAQTLDEPEKDKKKFKMPNTYVILFGVICLIAVLTWFVPGGAYDLTEDGDAIAGTYHTVASNPQGLWDVFMAPITGMLGSGAISGAISISLTILLFGSFLEMMDRTGALKTAIKRITTKHAENMHLLIAILVVIMAFFGTLEGAYEEGIVYFLMFVPVMLALGLDTVTAILIVVLGTQIGCLSSVVNPFSVGIASGIGGISAGEGMIVRLVLFAVSTALVIFIICRYADKVKAHPEKSVQFFRRQQDLLEFPAAAEGDLSLSPRQKRALVVFCLTWVVLIVGLVPWTSLNPDWTFFEQFTAWVGVTPVLRELLGCDMVPFGSWYFPEISMLVMVATLAIGLVMRYDADTIIDTLIAGAAGLVSTAFVVPLARGIQVVMDNGQITPSILNACESTLSALPPIAFVIVALVLYTLIACLIPSSTGLAAATMGIMASLSQFAGVEVYIMVIIYCMALGLAKMITPCSIVVMTCTSAAHMSYGDWVKKVLPIFGVLFAFCCVFLCVLVIL</sequence>
<feature type="transmembrane region" description="Helical" evidence="7">
    <location>
        <begin position="409"/>
        <end position="430"/>
    </location>
</feature>
<keyword evidence="9" id="KW-1185">Reference proteome</keyword>
<evidence type="ECO:0000313" key="8">
    <source>
        <dbReference type="EMBL" id="KAB1644685.1"/>
    </source>
</evidence>
<evidence type="ECO:0000256" key="3">
    <source>
        <dbReference type="ARBA" id="ARBA00022692"/>
    </source>
</evidence>
<feature type="transmembrane region" description="Helical" evidence="7">
    <location>
        <begin position="497"/>
        <end position="517"/>
    </location>
</feature>
<evidence type="ECO:0000256" key="7">
    <source>
        <dbReference type="SAM" id="Phobius"/>
    </source>
</evidence>
<dbReference type="GO" id="GO:0005886">
    <property type="term" value="C:plasma membrane"/>
    <property type="evidence" value="ECO:0007669"/>
    <property type="project" value="UniProtKB-SubCell"/>
</dbReference>
<evidence type="ECO:0000256" key="6">
    <source>
        <dbReference type="SAM" id="MobiDB-lite"/>
    </source>
</evidence>
<proteinExistence type="predicted"/>
<feature type="transmembrane region" description="Helical" evidence="7">
    <location>
        <begin position="163"/>
        <end position="186"/>
    </location>
</feature>
<feature type="transmembrane region" description="Helical" evidence="7">
    <location>
        <begin position="93"/>
        <end position="115"/>
    </location>
</feature>
<gene>
    <name evidence="8" type="ORF">F8D48_08170</name>
</gene>
<accession>A0A7C8FV73</accession>
<feature type="transmembrane region" description="Helical" evidence="7">
    <location>
        <begin position="366"/>
        <end position="389"/>
    </location>
</feature>
<dbReference type="PANTHER" id="PTHR43652">
    <property type="entry name" value="BASIC AMINO ACID ANTIPORTER YFCC-RELATED"/>
    <property type="match status" value="1"/>
</dbReference>
<feature type="transmembrane region" description="Helical" evidence="7">
    <location>
        <begin position="193"/>
        <end position="212"/>
    </location>
</feature>
<name>A0A7C8FV73_9ACTN</name>
<evidence type="ECO:0000256" key="1">
    <source>
        <dbReference type="ARBA" id="ARBA00004651"/>
    </source>
</evidence>
<evidence type="ECO:0000256" key="4">
    <source>
        <dbReference type="ARBA" id="ARBA00022989"/>
    </source>
</evidence>
<feature type="transmembrane region" description="Helical" evidence="7">
    <location>
        <begin position="32"/>
        <end position="50"/>
    </location>
</feature>
<organism evidence="8 9">
    <name type="scientific">Adlercreutzia muris</name>
    <dbReference type="NCBI Taxonomy" id="1796610"/>
    <lineage>
        <taxon>Bacteria</taxon>
        <taxon>Bacillati</taxon>
        <taxon>Actinomycetota</taxon>
        <taxon>Coriobacteriia</taxon>
        <taxon>Eggerthellales</taxon>
        <taxon>Eggerthellaceae</taxon>
        <taxon>Adlercreutzia</taxon>
    </lineage>
</organism>
<keyword evidence="4 7" id="KW-1133">Transmembrane helix</keyword>
<protein>
    <submittedName>
        <fullName evidence="8">YfcC family protein</fullName>
    </submittedName>
</protein>
<keyword evidence="5 7" id="KW-0472">Membrane</keyword>
<comment type="caution">
    <text evidence="8">The sequence shown here is derived from an EMBL/GenBank/DDBJ whole genome shotgun (WGS) entry which is preliminary data.</text>
</comment>
<keyword evidence="3 7" id="KW-0812">Transmembrane</keyword>
<dbReference type="Pfam" id="PF03606">
    <property type="entry name" value="DcuC"/>
    <property type="match status" value="1"/>
</dbReference>
<feature type="transmembrane region" description="Helical" evidence="7">
    <location>
        <begin position="442"/>
        <end position="465"/>
    </location>
</feature>
<dbReference type="AlphaFoldDB" id="A0A7C8FV73"/>
<dbReference type="RefSeq" id="WP_151431105.1">
    <property type="nucleotide sequence ID" value="NZ_JANJZI010000010.1"/>
</dbReference>